<comment type="caution">
    <text evidence="2">The sequence shown here is derived from an EMBL/GenBank/DDBJ whole genome shotgun (WGS) entry which is preliminary data.</text>
</comment>
<gene>
    <name evidence="2" type="ORF">PACLA_8A008342</name>
</gene>
<evidence type="ECO:0000313" key="2">
    <source>
        <dbReference type="EMBL" id="CAB4023322.1"/>
    </source>
</evidence>
<proteinExistence type="predicted"/>
<evidence type="ECO:0000256" key="1">
    <source>
        <dbReference type="SAM" id="MobiDB-lite"/>
    </source>
</evidence>
<keyword evidence="3" id="KW-1185">Reference proteome</keyword>
<evidence type="ECO:0000313" key="3">
    <source>
        <dbReference type="Proteomes" id="UP001152795"/>
    </source>
</evidence>
<dbReference type="AlphaFoldDB" id="A0A6S7K4U1"/>
<reference evidence="2" key="1">
    <citation type="submission" date="2020-04" db="EMBL/GenBank/DDBJ databases">
        <authorList>
            <person name="Alioto T."/>
            <person name="Alioto T."/>
            <person name="Gomez Garrido J."/>
        </authorList>
    </citation>
    <scope>NUCLEOTIDE SEQUENCE</scope>
    <source>
        <strain evidence="2">A484AB</strain>
    </source>
</reference>
<dbReference type="Proteomes" id="UP001152795">
    <property type="component" value="Unassembled WGS sequence"/>
</dbReference>
<dbReference type="EMBL" id="CACRXK020012440">
    <property type="protein sequence ID" value="CAB4023322.1"/>
    <property type="molecule type" value="Genomic_DNA"/>
</dbReference>
<sequence>MKFSAFYGSRKASFTYTGMFGDDEEEDYADAGSRQFVINDNEVNFANPVYNSLFLEGPSRDDYAEVNRQLIFEDGDSKVDFSNPMYDSYYGSNENSEMDLFLPQKQSPDTVSSGESYGSHDSLRGSTTRLVKDEK</sequence>
<feature type="compositionally biased region" description="Polar residues" evidence="1">
    <location>
        <begin position="104"/>
        <end position="116"/>
    </location>
</feature>
<protein>
    <submittedName>
        <fullName evidence="2">Uncharacterized protein</fullName>
    </submittedName>
</protein>
<accession>A0A6S7K4U1</accession>
<organism evidence="2 3">
    <name type="scientific">Paramuricea clavata</name>
    <name type="common">Red gorgonian</name>
    <name type="synonym">Violescent sea-whip</name>
    <dbReference type="NCBI Taxonomy" id="317549"/>
    <lineage>
        <taxon>Eukaryota</taxon>
        <taxon>Metazoa</taxon>
        <taxon>Cnidaria</taxon>
        <taxon>Anthozoa</taxon>
        <taxon>Octocorallia</taxon>
        <taxon>Malacalcyonacea</taxon>
        <taxon>Plexauridae</taxon>
        <taxon>Paramuricea</taxon>
    </lineage>
</organism>
<feature type="region of interest" description="Disordered" evidence="1">
    <location>
        <begin position="104"/>
        <end position="135"/>
    </location>
</feature>
<name>A0A6S7K4U1_PARCT</name>